<feature type="region of interest" description="Disordered" evidence="1">
    <location>
        <begin position="37"/>
        <end position="101"/>
    </location>
</feature>
<proteinExistence type="predicted"/>
<dbReference type="EMBL" id="ML986646">
    <property type="protein sequence ID" value="KAF2262016.1"/>
    <property type="molecule type" value="Genomic_DNA"/>
</dbReference>
<feature type="compositionally biased region" description="Acidic residues" evidence="1">
    <location>
        <begin position="172"/>
        <end position="185"/>
    </location>
</feature>
<evidence type="ECO:0000313" key="3">
    <source>
        <dbReference type="Proteomes" id="UP000800093"/>
    </source>
</evidence>
<evidence type="ECO:0000313" key="2">
    <source>
        <dbReference type="EMBL" id="KAF2262016.1"/>
    </source>
</evidence>
<protein>
    <submittedName>
        <fullName evidence="2">Uncharacterized protein</fullName>
    </submittedName>
</protein>
<dbReference type="Proteomes" id="UP000800093">
    <property type="component" value="Unassembled WGS sequence"/>
</dbReference>
<gene>
    <name evidence="2" type="ORF">CC78DRAFT_583123</name>
</gene>
<feature type="compositionally biased region" description="Basic and acidic residues" evidence="1">
    <location>
        <begin position="128"/>
        <end position="144"/>
    </location>
</feature>
<sequence length="200" mass="22249">MTTNLPTTSLVVENNALVITRLDSTFLHINQSLVHPREPQLPPFSSPDITSTTPAPNPKYTKNRNPTTHNPIPNPNPHPQPTAFSNPHPYLLTLERPPNSTQRHYVDAKARHCLPYTIASIYTRRRRQDPDLPQKPHASPHIDRTNPLPSTSVTYAHKPCTTIAIPPTNPDPDPDPDPEAGEEGAVELRVEIDAQIYSLA</sequence>
<organism evidence="2 3">
    <name type="scientific">Lojkania enalia</name>
    <dbReference type="NCBI Taxonomy" id="147567"/>
    <lineage>
        <taxon>Eukaryota</taxon>
        <taxon>Fungi</taxon>
        <taxon>Dikarya</taxon>
        <taxon>Ascomycota</taxon>
        <taxon>Pezizomycotina</taxon>
        <taxon>Dothideomycetes</taxon>
        <taxon>Pleosporomycetidae</taxon>
        <taxon>Pleosporales</taxon>
        <taxon>Pleosporales incertae sedis</taxon>
        <taxon>Lojkania</taxon>
    </lineage>
</organism>
<dbReference type="AlphaFoldDB" id="A0A9P4N7G9"/>
<reference evidence="3" key="1">
    <citation type="journal article" date="2020" name="Stud. Mycol.">
        <title>101 Dothideomycetes genomes: A test case for predicting lifestyles and emergence of pathogens.</title>
        <authorList>
            <person name="Haridas S."/>
            <person name="Albert R."/>
            <person name="Binder M."/>
            <person name="Bloem J."/>
            <person name="LaButti K."/>
            <person name="Salamov A."/>
            <person name="Andreopoulos B."/>
            <person name="Baker S."/>
            <person name="Barry K."/>
            <person name="Bills G."/>
            <person name="Bluhm B."/>
            <person name="Cannon C."/>
            <person name="Castanera R."/>
            <person name="Culley D."/>
            <person name="Daum C."/>
            <person name="Ezra D."/>
            <person name="Gonzalez J."/>
            <person name="Henrissat B."/>
            <person name="Kuo A."/>
            <person name="Liang C."/>
            <person name="Lipzen A."/>
            <person name="Lutzoni F."/>
            <person name="Magnuson J."/>
            <person name="Mondo S."/>
            <person name="Nolan M."/>
            <person name="Ohm R."/>
            <person name="Pangilinan J."/>
            <person name="Park H.-J."/>
            <person name="Ramirez L."/>
            <person name="Alfaro M."/>
            <person name="Sun H."/>
            <person name="Tritt A."/>
            <person name="Yoshinaga Y."/>
            <person name="Zwiers L.-H."/>
            <person name="Turgeon B."/>
            <person name="Goodwin S."/>
            <person name="Spatafora J."/>
            <person name="Crous P."/>
            <person name="Grigoriev I."/>
        </authorList>
    </citation>
    <scope>NUCLEOTIDE SEQUENCE [LARGE SCALE GENOMIC DNA]</scope>
    <source>
        <strain evidence="3">CBS 304.66</strain>
    </source>
</reference>
<keyword evidence="3" id="KW-1185">Reference proteome</keyword>
<accession>A0A9P4N7G9</accession>
<feature type="region of interest" description="Disordered" evidence="1">
    <location>
        <begin position="124"/>
        <end position="186"/>
    </location>
</feature>
<name>A0A9P4N7G9_9PLEO</name>
<evidence type="ECO:0000256" key="1">
    <source>
        <dbReference type="SAM" id="MobiDB-lite"/>
    </source>
</evidence>
<comment type="caution">
    <text evidence="2">The sequence shown here is derived from an EMBL/GenBank/DDBJ whole genome shotgun (WGS) entry which is preliminary data.</text>
</comment>